<organism evidence="2 3">
    <name type="scientific">Atopostipes suicloacalis DSM 15692</name>
    <dbReference type="NCBI Taxonomy" id="1121025"/>
    <lineage>
        <taxon>Bacteria</taxon>
        <taxon>Bacillati</taxon>
        <taxon>Bacillota</taxon>
        <taxon>Bacilli</taxon>
        <taxon>Lactobacillales</taxon>
        <taxon>Carnobacteriaceae</taxon>
        <taxon>Atopostipes</taxon>
    </lineage>
</organism>
<keyword evidence="1" id="KW-0472">Membrane</keyword>
<proteinExistence type="predicted"/>
<protein>
    <recommendedName>
        <fullName evidence="4">DUF3307 domain-containing protein</fullName>
    </recommendedName>
</protein>
<dbReference type="Pfam" id="PF11750">
    <property type="entry name" value="DUF3307"/>
    <property type="match status" value="1"/>
</dbReference>
<feature type="transmembrane region" description="Helical" evidence="1">
    <location>
        <begin position="189"/>
        <end position="207"/>
    </location>
</feature>
<accession>A0A1M4XZ25</accession>
<dbReference type="InterPro" id="IPR021737">
    <property type="entry name" value="Phage_phiKZ_Orf197"/>
</dbReference>
<evidence type="ECO:0000256" key="1">
    <source>
        <dbReference type="SAM" id="Phobius"/>
    </source>
</evidence>
<keyword evidence="3" id="KW-1185">Reference proteome</keyword>
<keyword evidence="1" id="KW-0812">Transmembrane</keyword>
<dbReference type="Proteomes" id="UP000184128">
    <property type="component" value="Unassembled WGS sequence"/>
</dbReference>
<evidence type="ECO:0008006" key="4">
    <source>
        <dbReference type="Google" id="ProtNLM"/>
    </source>
</evidence>
<dbReference type="EMBL" id="FQUF01000024">
    <property type="protein sequence ID" value="SHE98492.1"/>
    <property type="molecule type" value="Genomic_DNA"/>
</dbReference>
<feature type="transmembrane region" description="Helical" evidence="1">
    <location>
        <begin position="227"/>
        <end position="246"/>
    </location>
</feature>
<name>A0A1M4XZ25_9LACT</name>
<evidence type="ECO:0000313" key="2">
    <source>
        <dbReference type="EMBL" id="SHE98492.1"/>
    </source>
</evidence>
<dbReference type="RefSeq" id="WP_234945827.1">
    <property type="nucleotide sequence ID" value="NZ_FQUF01000024.1"/>
</dbReference>
<sequence length="247" mass="28666">MMYKEIFLLLFIGHFLGDYYFQSDNSVQNQNQKTVLMHSLIYTLSLLISILPIINGWLFIIVLVISFTHWLIDFVKYHYKATHVLSYGKLISIYLFDQLLHLIIILLGGSFLMLHQIDVHYFYRLQNIILQLQLNSELILSWILVLLVIYKPSSISIRIILDHFEPIHKKEEDEGITNAGALIGIFERLIILLMLYAGQLTAIGFVLTAKSVARYNKISEDPQFAEYYLLGTLLSSLLIMVSYNLIF</sequence>
<feature type="transmembrane region" description="Helical" evidence="1">
    <location>
        <begin position="39"/>
        <end position="72"/>
    </location>
</feature>
<gene>
    <name evidence="2" type="ORF">SAMN02745249_01566</name>
</gene>
<reference evidence="2 3" key="1">
    <citation type="submission" date="2016-11" db="EMBL/GenBank/DDBJ databases">
        <authorList>
            <person name="Jaros S."/>
            <person name="Januszkiewicz K."/>
            <person name="Wedrychowicz H."/>
        </authorList>
    </citation>
    <scope>NUCLEOTIDE SEQUENCE [LARGE SCALE GENOMIC DNA]</scope>
    <source>
        <strain evidence="2 3">DSM 15692</strain>
    </source>
</reference>
<feature type="transmembrane region" description="Helical" evidence="1">
    <location>
        <begin position="128"/>
        <end position="150"/>
    </location>
</feature>
<evidence type="ECO:0000313" key="3">
    <source>
        <dbReference type="Proteomes" id="UP000184128"/>
    </source>
</evidence>
<keyword evidence="1" id="KW-1133">Transmembrane helix</keyword>
<dbReference type="AlphaFoldDB" id="A0A1M4XZ25"/>
<feature type="transmembrane region" description="Helical" evidence="1">
    <location>
        <begin position="93"/>
        <end position="116"/>
    </location>
</feature>
<dbReference type="STRING" id="1121025.SAMN02745249_01566"/>